<dbReference type="InterPro" id="IPR000847">
    <property type="entry name" value="LysR_HTH_N"/>
</dbReference>
<reference evidence="6 7" key="1">
    <citation type="submission" date="2020-08" db="EMBL/GenBank/DDBJ databases">
        <title>Genomic Encyclopedia of Type Strains, Phase IV (KMG-IV): sequencing the most valuable type-strain genomes for metagenomic binning, comparative biology and taxonomic classification.</title>
        <authorList>
            <person name="Goeker M."/>
        </authorList>
    </citation>
    <scope>NUCLEOTIDE SEQUENCE [LARGE SCALE GENOMIC DNA]</scope>
    <source>
        <strain evidence="6 7">DSM 21255</strain>
    </source>
</reference>
<dbReference type="GO" id="GO:0003700">
    <property type="term" value="F:DNA-binding transcription factor activity"/>
    <property type="evidence" value="ECO:0007669"/>
    <property type="project" value="InterPro"/>
</dbReference>
<organism evidence="6 7">
    <name type="scientific">Negativicoccus succinicivorans</name>
    <dbReference type="NCBI Taxonomy" id="620903"/>
    <lineage>
        <taxon>Bacteria</taxon>
        <taxon>Bacillati</taxon>
        <taxon>Bacillota</taxon>
        <taxon>Negativicutes</taxon>
        <taxon>Veillonellales</taxon>
        <taxon>Veillonellaceae</taxon>
        <taxon>Negativicoccus</taxon>
    </lineage>
</organism>
<dbReference type="InterPro" id="IPR036388">
    <property type="entry name" value="WH-like_DNA-bd_sf"/>
</dbReference>
<dbReference type="Proteomes" id="UP000591941">
    <property type="component" value="Unassembled WGS sequence"/>
</dbReference>
<dbReference type="EMBL" id="JACHHI010000006">
    <property type="protein sequence ID" value="MBB6478206.1"/>
    <property type="molecule type" value="Genomic_DNA"/>
</dbReference>
<evidence type="ECO:0000259" key="5">
    <source>
        <dbReference type="PROSITE" id="PS50931"/>
    </source>
</evidence>
<dbReference type="PANTHER" id="PTHR30126">
    <property type="entry name" value="HTH-TYPE TRANSCRIPTIONAL REGULATOR"/>
    <property type="match status" value="1"/>
</dbReference>
<keyword evidence="3 6" id="KW-0238">DNA-binding</keyword>
<protein>
    <submittedName>
        <fullName evidence="6">DNA-binding transcriptional LysR family regulator</fullName>
    </submittedName>
</protein>
<dbReference type="Gene3D" id="1.10.10.10">
    <property type="entry name" value="Winged helix-like DNA-binding domain superfamily/Winged helix DNA-binding domain"/>
    <property type="match status" value="1"/>
</dbReference>
<dbReference type="RefSeq" id="WP_159822500.1">
    <property type="nucleotide sequence ID" value="NZ_CABWNB010000002.1"/>
</dbReference>
<evidence type="ECO:0000256" key="2">
    <source>
        <dbReference type="ARBA" id="ARBA00023015"/>
    </source>
</evidence>
<evidence type="ECO:0000256" key="3">
    <source>
        <dbReference type="ARBA" id="ARBA00023125"/>
    </source>
</evidence>
<dbReference type="CDD" id="cd05466">
    <property type="entry name" value="PBP2_LTTR_substrate"/>
    <property type="match status" value="1"/>
</dbReference>
<gene>
    <name evidence="6" type="ORF">HNR45_001276</name>
</gene>
<evidence type="ECO:0000256" key="1">
    <source>
        <dbReference type="ARBA" id="ARBA00009437"/>
    </source>
</evidence>
<keyword evidence="7" id="KW-1185">Reference proteome</keyword>
<sequence>MDIEYFRNFIMMVDSQTLTEAAKRLNMVQPALSAQLKQIETNYKADLIITHRGGRRIELTEAGQLFYRRAKDIVRLADELKHEVQGVAQGEEGTLRISITPGAVNGFIDTYLQPFTKENPQFRSIFSEGNVDQQAEALLNGVSDIGVMNEPIPRGYLFELLTIRYRSLSAVMSNQQQWLKKPLQPLTIEDLAGVPLCVTRSLAPRLESFFRERGLHQDIRAVCSTNLFAMHWARRNMGIAVIMGEPDEDTGIGLTTMPIATEEIMGAEHIYTVKDRKLTTIAQKFCDFIRERN</sequence>
<dbReference type="Pfam" id="PF03466">
    <property type="entry name" value="LysR_substrate"/>
    <property type="match status" value="1"/>
</dbReference>
<keyword evidence="2" id="KW-0805">Transcription regulation</keyword>
<dbReference type="SUPFAM" id="SSF53850">
    <property type="entry name" value="Periplasmic binding protein-like II"/>
    <property type="match status" value="1"/>
</dbReference>
<comment type="caution">
    <text evidence="6">The sequence shown here is derived from an EMBL/GenBank/DDBJ whole genome shotgun (WGS) entry which is preliminary data.</text>
</comment>
<dbReference type="OrthoDB" id="9803714at2"/>
<proteinExistence type="inferred from homology"/>
<dbReference type="Gene3D" id="3.40.190.290">
    <property type="match status" value="1"/>
</dbReference>
<name>A0A841R310_9FIRM</name>
<evidence type="ECO:0000313" key="6">
    <source>
        <dbReference type="EMBL" id="MBB6478206.1"/>
    </source>
</evidence>
<dbReference type="GeneID" id="93486531"/>
<feature type="domain" description="HTH lysR-type" evidence="5">
    <location>
        <begin position="1"/>
        <end position="60"/>
    </location>
</feature>
<dbReference type="SUPFAM" id="SSF46785">
    <property type="entry name" value="Winged helix' DNA-binding domain"/>
    <property type="match status" value="1"/>
</dbReference>
<evidence type="ECO:0000256" key="4">
    <source>
        <dbReference type="ARBA" id="ARBA00023163"/>
    </source>
</evidence>
<dbReference type="PROSITE" id="PS50931">
    <property type="entry name" value="HTH_LYSR"/>
    <property type="match status" value="1"/>
</dbReference>
<dbReference type="InterPro" id="IPR036390">
    <property type="entry name" value="WH_DNA-bd_sf"/>
</dbReference>
<accession>A0A841R310</accession>
<evidence type="ECO:0000313" key="7">
    <source>
        <dbReference type="Proteomes" id="UP000591941"/>
    </source>
</evidence>
<dbReference type="GO" id="GO:0003677">
    <property type="term" value="F:DNA binding"/>
    <property type="evidence" value="ECO:0007669"/>
    <property type="project" value="UniProtKB-KW"/>
</dbReference>
<dbReference type="AlphaFoldDB" id="A0A841R310"/>
<dbReference type="InterPro" id="IPR005119">
    <property type="entry name" value="LysR_subst-bd"/>
</dbReference>
<keyword evidence="4" id="KW-0804">Transcription</keyword>
<comment type="similarity">
    <text evidence="1">Belongs to the LysR transcriptional regulatory family.</text>
</comment>
<dbReference type="Pfam" id="PF00126">
    <property type="entry name" value="HTH_1"/>
    <property type="match status" value="1"/>
</dbReference>